<feature type="compositionally biased region" description="Acidic residues" evidence="8">
    <location>
        <begin position="657"/>
        <end position="672"/>
    </location>
</feature>
<keyword evidence="11" id="KW-1185">Reference proteome</keyword>
<feature type="domain" description="PI3K/PI4K catalytic" evidence="9">
    <location>
        <begin position="211"/>
        <end position="568"/>
    </location>
</feature>
<evidence type="ECO:0000313" key="10">
    <source>
        <dbReference type="EMBL" id="KAF7732049.1"/>
    </source>
</evidence>
<dbReference type="GO" id="GO:0007030">
    <property type="term" value="P:Golgi organization"/>
    <property type="evidence" value="ECO:0007669"/>
    <property type="project" value="TreeGrafter"/>
</dbReference>
<evidence type="ECO:0000256" key="1">
    <source>
        <dbReference type="ARBA" id="ARBA00022475"/>
    </source>
</evidence>
<dbReference type="InterPro" id="IPR018936">
    <property type="entry name" value="PI3/4_kinase_CS"/>
</dbReference>
<evidence type="ECO:0000256" key="6">
    <source>
        <dbReference type="ARBA" id="ARBA00023136"/>
    </source>
</evidence>
<comment type="catalytic activity">
    <reaction evidence="7">
        <text>a 1,2-diacyl-sn-glycero-3-phospho-(1D-myo-inositol) + ATP = a 1,2-diacyl-sn-glycero-3-phospho-(1D-myo-inositol 4-phosphate) + ADP + H(+)</text>
        <dbReference type="Rhea" id="RHEA:19877"/>
        <dbReference type="ChEBI" id="CHEBI:15378"/>
        <dbReference type="ChEBI" id="CHEBI:30616"/>
        <dbReference type="ChEBI" id="CHEBI:57880"/>
        <dbReference type="ChEBI" id="CHEBI:58178"/>
        <dbReference type="ChEBI" id="CHEBI:456216"/>
        <dbReference type="EC" id="2.7.1.67"/>
    </reaction>
</comment>
<dbReference type="GO" id="GO:0005524">
    <property type="term" value="F:ATP binding"/>
    <property type="evidence" value="ECO:0007669"/>
    <property type="project" value="UniProtKB-UniRule"/>
</dbReference>
<feature type="region of interest" description="Disordered" evidence="8">
    <location>
        <begin position="373"/>
        <end position="395"/>
    </location>
</feature>
<feature type="compositionally biased region" description="Acidic residues" evidence="8">
    <location>
        <begin position="373"/>
        <end position="382"/>
    </location>
</feature>
<dbReference type="OrthoDB" id="3349449at2759"/>
<comment type="similarity">
    <text evidence="7">Belongs to the PI3/PI4-kinase family.</text>
</comment>
<dbReference type="GO" id="GO:0005802">
    <property type="term" value="C:trans-Golgi network"/>
    <property type="evidence" value="ECO:0007669"/>
    <property type="project" value="TreeGrafter"/>
</dbReference>
<comment type="subcellular location">
    <subcellularLocation>
        <location evidence="7">Cell membrane</location>
        <topology evidence="7">Peripheral membrane protein</topology>
    </subcellularLocation>
    <subcellularLocation>
        <location evidence="7">Vacuole membrane</location>
        <topology evidence="7">Peripheral membrane protein</topology>
    </subcellularLocation>
</comment>
<evidence type="ECO:0000259" key="9">
    <source>
        <dbReference type="PROSITE" id="PS50290"/>
    </source>
</evidence>
<dbReference type="EC" id="2.7.1.67" evidence="7"/>
<evidence type="ECO:0000256" key="5">
    <source>
        <dbReference type="ARBA" id="ARBA00022840"/>
    </source>
</evidence>
<dbReference type="AlphaFoldDB" id="A0A8H7EUH0"/>
<dbReference type="InterPro" id="IPR039756">
    <property type="entry name" value="Lsb6/PI4K2"/>
</dbReference>
<dbReference type="Proteomes" id="UP000605846">
    <property type="component" value="Unassembled WGS sequence"/>
</dbReference>
<keyword evidence="5 7" id="KW-0067">ATP-binding</keyword>
<dbReference type="PANTHER" id="PTHR12865:SF1">
    <property type="entry name" value="PHOSPHATIDYLINOSITOL 4-KINASE TYPE 2"/>
    <property type="match status" value="1"/>
</dbReference>
<dbReference type="Pfam" id="PF00454">
    <property type="entry name" value="PI3_PI4_kinase"/>
    <property type="match status" value="1"/>
</dbReference>
<dbReference type="GO" id="GO:0046854">
    <property type="term" value="P:phosphatidylinositol phosphate biosynthetic process"/>
    <property type="evidence" value="ECO:0007669"/>
    <property type="project" value="UniProtKB-UniRule"/>
</dbReference>
<accession>A0A8H7EUH0</accession>
<proteinExistence type="inferred from homology"/>
<dbReference type="EMBL" id="JABAYA010000005">
    <property type="protein sequence ID" value="KAF7732049.1"/>
    <property type="molecule type" value="Genomic_DNA"/>
</dbReference>
<comment type="cofactor">
    <cofactor evidence="7">
        <name>Mg(2+)</name>
        <dbReference type="ChEBI" id="CHEBI:18420"/>
    </cofactor>
    <cofactor evidence="7">
        <name>Mn(2+)</name>
        <dbReference type="ChEBI" id="CHEBI:29035"/>
    </cofactor>
</comment>
<dbReference type="GO" id="GO:0004430">
    <property type="term" value="F:1-phosphatidylinositol 4-kinase activity"/>
    <property type="evidence" value="ECO:0007669"/>
    <property type="project" value="UniProtKB-UniRule"/>
</dbReference>
<comment type="caution">
    <text evidence="10">The sequence shown here is derived from an EMBL/GenBank/DDBJ whole genome shotgun (WGS) entry which is preliminary data.</text>
</comment>
<protein>
    <recommendedName>
        <fullName evidence="7">Phosphatidylinositol 4-kinase</fullName>
        <ecNumber evidence="7">2.7.1.67</ecNumber>
    </recommendedName>
</protein>
<dbReference type="GO" id="GO:0005768">
    <property type="term" value="C:endosome"/>
    <property type="evidence" value="ECO:0007669"/>
    <property type="project" value="UniProtKB-UniRule"/>
</dbReference>
<dbReference type="GO" id="GO:0000329">
    <property type="term" value="C:fungal-type vacuole membrane"/>
    <property type="evidence" value="ECO:0007669"/>
    <property type="project" value="TreeGrafter"/>
</dbReference>
<evidence type="ECO:0000256" key="3">
    <source>
        <dbReference type="ARBA" id="ARBA00022741"/>
    </source>
</evidence>
<reference evidence="10" key="1">
    <citation type="submission" date="2020-01" db="EMBL/GenBank/DDBJ databases">
        <title>Genome Sequencing of Three Apophysomyces-Like Fungal Strains Confirms a Novel Fungal Genus in the Mucoromycota with divergent Burkholderia-like Endosymbiotic Bacteria.</title>
        <authorList>
            <person name="Stajich J.E."/>
            <person name="Macias A.M."/>
            <person name="Carter-House D."/>
            <person name="Lovett B."/>
            <person name="Kasson L.R."/>
            <person name="Berry K."/>
            <person name="Grigoriev I."/>
            <person name="Chang Y."/>
            <person name="Spatafora J."/>
            <person name="Kasson M.T."/>
        </authorList>
    </citation>
    <scope>NUCLEOTIDE SEQUENCE</scope>
    <source>
        <strain evidence="10">NRRL A-21654</strain>
    </source>
</reference>
<evidence type="ECO:0000256" key="8">
    <source>
        <dbReference type="SAM" id="MobiDB-lite"/>
    </source>
</evidence>
<dbReference type="GO" id="GO:0007032">
    <property type="term" value="P:endosome organization"/>
    <property type="evidence" value="ECO:0007669"/>
    <property type="project" value="TreeGrafter"/>
</dbReference>
<evidence type="ECO:0000256" key="2">
    <source>
        <dbReference type="ARBA" id="ARBA00022679"/>
    </source>
</evidence>
<dbReference type="GO" id="GO:0005886">
    <property type="term" value="C:plasma membrane"/>
    <property type="evidence" value="ECO:0007669"/>
    <property type="project" value="UniProtKB-SubCell"/>
</dbReference>
<feature type="region of interest" description="Disordered" evidence="8">
    <location>
        <begin position="131"/>
        <end position="157"/>
    </location>
</feature>
<keyword evidence="2 7" id="KW-0808">Transferase</keyword>
<evidence type="ECO:0000256" key="4">
    <source>
        <dbReference type="ARBA" id="ARBA00022777"/>
    </source>
</evidence>
<dbReference type="InterPro" id="IPR000403">
    <property type="entry name" value="PI3/4_kinase_cat_dom"/>
</dbReference>
<keyword evidence="4 7" id="KW-0418">Kinase</keyword>
<dbReference type="PROSITE" id="PS00916">
    <property type="entry name" value="PI3_4_KINASE_2"/>
    <property type="match status" value="1"/>
</dbReference>
<dbReference type="Gene3D" id="1.10.1070.20">
    <property type="match status" value="1"/>
</dbReference>
<dbReference type="PROSITE" id="PS50290">
    <property type="entry name" value="PI3_4_KINASE_3"/>
    <property type="match status" value="1"/>
</dbReference>
<name>A0A8H7EUH0_9FUNG</name>
<gene>
    <name evidence="10" type="primary">LSB6</name>
    <name evidence="10" type="ORF">EC973_007154</name>
</gene>
<keyword evidence="6" id="KW-0472">Membrane</keyword>
<evidence type="ECO:0000256" key="7">
    <source>
        <dbReference type="RuleBase" id="RU367084"/>
    </source>
</evidence>
<keyword evidence="3 7" id="KW-0547">Nucleotide-binding</keyword>
<feature type="region of interest" description="Disordered" evidence="8">
    <location>
        <begin position="654"/>
        <end position="676"/>
    </location>
</feature>
<dbReference type="PANTHER" id="PTHR12865">
    <property type="entry name" value="PHOSPHATIDYLINOSITOL 4-KINASE TYPE-II"/>
    <property type="match status" value="1"/>
</dbReference>
<organism evidence="10 11">
    <name type="scientific">Apophysomyces ossiformis</name>
    <dbReference type="NCBI Taxonomy" id="679940"/>
    <lineage>
        <taxon>Eukaryota</taxon>
        <taxon>Fungi</taxon>
        <taxon>Fungi incertae sedis</taxon>
        <taxon>Mucoromycota</taxon>
        <taxon>Mucoromycotina</taxon>
        <taxon>Mucoromycetes</taxon>
        <taxon>Mucorales</taxon>
        <taxon>Mucorineae</taxon>
        <taxon>Mucoraceae</taxon>
        <taxon>Apophysomyces</taxon>
    </lineage>
</organism>
<sequence length="698" mass="79518">MALGSYTRLQQQDDADDELDYEDLVAAISHHPNSILIANEDRCSIAPRQPQPLPDLAVSSKPANLPTATRDFLKSKLPNVVFGKSKNNRASFLPPVILADMQAGHLHAQEEDLLMSRGWKIVRRRRFRGRGGVGETQVGKKARNKRPDVSIRTGDNNQLSSSVFVPCTDDSSDIPTMSMTSAIVKPQDEIPVTKEEYLEIVQAVRTAIDAGTQPTRISQGSSGSYFSRDKTGKIVGVFKPKNEEPYGHLNPKWTKWIHRHLFPCFFGRSCLIPNLGYLSEAASSLIDRRLGTMIVPYTDVVHLASPAFHYDYLDRRLSPHGLPPKIGSFQCFLEGYKDANLFLRDHPFPVDSTYSSLSFTGSNVWGCFQQDDNDDNESEEDFGPPRPSGSSSYSEGKFRWTSQLQSQFKHEFEKLVILDYLIRNTDRGLDNWMIKYCDGSAPEDGKMPQRPHIHIAAIDNGLAFPFKHPDEWRSYPYGWLALPEPLIARPFSEATRRHFLGVLSDPLWWRETVRGLRDVFEMDSDFDERMFECQMAVLKGQGYNLVRVLKDRSTTPLDLVATERILVNQEEILIEYDERILAERDPNRQSPTQRLRRKRSTSFHVVPTINDSADTELSQHPSGRWKDRMKSRLSVDFGRRRKFKKSLWRGLRQVGSDGEEDDGDSSDSDSEDEKCKRATLVMETIQVVKSKKPYFTCC</sequence>
<keyword evidence="1 7" id="KW-1003">Cell membrane</keyword>
<evidence type="ECO:0000313" key="11">
    <source>
        <dbReference type="Proteomes" id="UP000605846"/>
    </source>
</evidence>